<sequence>MHIRTDIRISSFSNENKVPEIQNLSKLYNYKASHLKNGFKRNHTETQLIRCYPNARRFDSSNFSPLNFWSCGMQLIALNYQTIDNFQILNQTLFEQNSNSGYVLKPEVLWNKCHPEYGRFNPFEKKKDANYLSFTIRLISGQYLIESNNKNAINSSSISSSANLSINLSNTQNLITNSNLTYPNNGSNILGQNGTSNITNLNNQRNTGIELLHSTSTFVEIEIIGIPCDCSKEKTKIVNRNAMNPIWNEEFIFHNQKSKNGIFPSEYMHHIVFPDLAFIKFTVIENNGNHIISQRVIPIKHFKQGYRHLKLRNTQNQPLEMSTLFIHSRQKIENIDKVNKLQTDLNSSCALLPSSNEINSSSLLLASTKSKHKQFKLLIYGLNKLDEDDSGIAVKVTQDTTVFQVIEQALAKVDKNAAAIFKERKNYILVQQSDRKWSNILNQAANLDGAVSKSIIPFKQKHLNSYRHLRTKSLCVFYNTTGLLNSNKTIEKKVESKKLSVFDYKNSLNQTKSNKDINILQFDEKIMEAQNKLSGTQRFIIREKSTFVVRYISSVTMPQMIKSQLSDMLIKSFRRSFISININCFSTLIIKYFCTLLFHFFSKNNF</sequence>
<name>A0A3M7SY32_BRAPC</name>
<dbReference type="InterPro" id="IPR035892">
    <property type="entry name" value="C2_domain_sf"/>
</dbReference>
<dbReference type="GO" id="GO:0051209">
    <property type="term" value="P:release of sequestered calcium ion into cytosol"/>
    <property type="evidence" value="ECO:0007669"/>
    <property type="project" value="TreeGrafter"/>
</dbReference>
<dbReference type="AlphaFoldDB" id="A0A3M7SY32"/>
<dbReference type="GO" id="GO:0046488">
    <property type="term" value="P:phosphatidylinositol metabolic process"/>
    <property type="evidence" value="ECO:0007669"/>
    <property type="project" value="TreeGrafter"/>
</dbReference>
<evidence type="ECO:0000313" key="4">
    <source>
        <dbReference type="EMBL" id="RNA40636.1"/>
    </source>
</evidence>
<reference evidence="4 5" key="1">
    <citation type="journal article" date="2018" name="Sci. Rep.">
        <title>Genomic signatures of local adaptation to the degree of environmental predictability in rotifers.</title>
        <authorList>
            <person name="Franch-Gras L."/>
            <person name="Hahn C."/>
            <person name="Garcia-Roger E.M."/>
            <person name="Carmona M.J."/>
            <person name="Serra M."/>
            <person name="Gomez A."/>
        </authorList>
    </citation>
    <scope>NUCLEOTIDE SEQUENCE [LARGE SCALE GENOMIC DNA]</scope>
    <source>
        <strain evidence="4">HYR1</strain>
    </source>
</reference>
<dbReference type="PANTHER" id="PTHR10336:SF6">
    <property type="entry name" value="1-PHOSPHATIDYLINOSITOL 4,5-BISPHOSPHATE PHOSPHODIESTERASE EPSILON-1"/>
    <property type="match status" value="1"/>
</dbReference>
<dbReference type="OrthoDB" id="269822at2759"/>
<dbReference type="GO" id="GO:0016042">
    <property type="term" value="P:lipid catabolic process"/>
    <property type="evidence" value="ECO:0007669"/>
    <property type="project" value="UniProtKB-KW"/>
</dbReference>
<dbReference type="Gene3D" id="3.10.20.90">
    <property type="entry name" value="Phosphatidylinositol 3-kinase Catalytic Subunit, Chain A, domain 1"/>
    <property type="match status" value="1"/>
</dbReference>
<organism evidence="4 5">
    <name type="scientific">Brachionus plicatilis</name>
    <name type="common">Marine rotifer</name>
    <name type="synonym">Brachionus muelleri</name>
    <dbReference type="NCBI Taxonomy" id="10195"/>
    <lineage>
        <taxon>Eukaryota</taxon>
        <taxon>Metazoa</taxon>
        <taxon>Spiralia</taxon>
        <taxon>Gnathifera</taxon>
        <taxon>Rotifera</taxon>
        <taxon>Eurotatoria</taxon>
        <taxon>Monogononta</taxon>
        <taxon>Pseudotrocha</taxon>
        <taxon>Ploima</taxon>
        <taxon>Brachionidae</taxon>
        <taxon>Brachionus</taxon>
    </lineage>
</organism>
<dbReference type="STRING" id="10195.A0A3M7SY32"/>
<dbReference type="InterPro" id="IPR017946">
    <property type="entry name" value="PLC-like_Pdiesterase_TIM-brl"/>
</dbReference>
<evidence type="ECO:0000259" key="3">
    <source>
        <dbReference type="PROSITE" id="PS50008"/>
    </source>
</evidence>
<dbReference type="GO" id="GO:0007265">
    <property type="term" value="P:Ras protein signal transduction"/>
    <property type="evidence" value="ECO:0007669"/>
    <property type="project" value="TreeGrafter"/>
</dbReference>
<dbReference type="InterPro" id="IPR001192">
    <property type="entry name" value="PI-PLC_fam"/>
</dbReference>
<dbReference type="GO" id="GO:0007186">
    <property type="term" value="P:G protein-coupled receptor signaling pathway"/>
    <property type="evidence" value="ECO:0007669"/>
    <property type="project" value="TreeGrafter"/>
</dbReference>
<keyword evidence="5" id="KW-1185">Reference proteome</keyword>
<feature type="domain" description="PI-PLC Y-box" evidence="3">
    <location>
        <begin position="42"/>
        <end position="109"/>
    </location>
</feature>
<keyword evidence="1 4" id="KW-0378">Hydrolase</keyword>
<evidence type="ECO:0000256" key="2">
    <source>
        <dbReference type="SAM" id="Phobius"/>
    </source>
</evidence>
<keyword evidence="2" id="KW-1133">Transmembrane helix</keyword>
<accession>A0A3M7SY32</accession>
<dbReference type="SMART" id="SM00239">
    <property type="entry name" value="C2"/>
    <property type="match status" value="1"/>
</dbReference>
<dbReference type="Proteomes" id="UP000276133">
    <property type="component" value="Unassembled WGS sequence"/>
</dbReference>
<comment type="catalytic activity">
    <reaction evidence="1">
        <text>a 1,2-diacyl-sn-glycero-3-phospho-(1D-myo-inositol-4,5-bisphosphate) + H2O = 1D-myo-inositol 1,4,5-trisphosphate + a 1,2-diacyl-sn-glycerol + H(+)</text>
        <dbReference type="Rhea" id="RHEA:33179"/>
        <dbReference type="ChEBI" id="CHEBI:15377"/>
        <dbReference type="ChEBI" id="CHEBI:15378"/>
        <dbReference type="ChEBI" id="CHEBI:17815"/>
        <dbReference type="ChEBI" id="CHEBI:58456"/>
        <dbReference type="ChEBI" id="CHEBI:203600"/>
        <dbReference type="EC" id="3.1.4.11"/>
    </reaction>
</comment>
<dbReference type="Gene3D" id="3.20.20.190">
    <property type="entry name" value="Phosphatidylinositol (PI) phosphodiesterase"/>
    <property type="match status" value="1"/>
</dbReference>
<dbReference type="EC" id="3.1.4.11" evidence="1"/>
<dbReference type="PRINTS" id="PR00390">
    <property type="entry name" value="PHPHLIPASEC"/>
</dbReference>
<keyword evidence="1" id="KW-0443">Lipid metabolism</keyword>
<keyword evidence="2" id="KW-0472">Membrane</keyword>
<dbReference type="InterPro" id="IPR000008">
    <property type="entry name" value="C2_dom"/>
</dbReference>
<dbReference type="GO" id="GO:0004435">
    <property type="term" value="F:phosphatidylinositol-4,5-bisphosphate phospholipase C activity"/>
    <property type="evidence" value="ECO:0007669"/>
    <property type="project" value="UniProtKB-EC"/>
</dbReference>
<dbReference type="Pfam" id="PF00168">
    <property type="entry name" value="C2"/>
    <property type="match status" value="1"/>
</dbReference>
<evidence type="ECO:0000313" key="5">
    <source>
        <dbReference type="Proteomes" id="UP000276133"/>
    </source>
</evidence>
<dbReference type="SUPFAM" id="SSF49562">
    <property type="entry name" value="C2 domain (Calcium/lipid-binding domain, CaLB)"/>
    <property type="match status" value="1"/>
</dbReference>
<dbReference type="PROSITE" id="PS50008">
    <property type="entry name" value="PIPLC_Y_DOMAIN"/>
    <property type="match status" value="1"/>
</dbReference>
<proteinExistence type="predicted"/>
<gene>
    <name evidence="4" type="ORF">BpHYR1_031831</name>
</gene>
<feature type="transmembrane region" description="Helical" evidence="2">
    <location>
        <begin position="578"/>
        <end position="601"/>
    </location>
</feature>
<evidence type="ECO:0000256" key="1">
    <source>
        <dbReference type="RuleBase" id="RU361133"/>
    </source>
</evidence>
<dbReference type="EMBL" id="REGN01000619">
    <property type="protein sequence ID" value="RNA40636.1"/>
    <property type="molecule type" value="Genomic_DNA"/>
</dbReference>
<dbReference type="CDD" id="cd00275">
    <property type="entry name" value="C2_PLC_like"/>
    <property type="match status" value="1"/>
</dbReference>
<protein>
    <recommendedName>
        <fullName evidence="1">Phosphoinositide phospholipase C</fullName>
        <ecNumber evidence="1">3.1.4.11</ecNumber>
    </recommendedName>
</protein>
<dbReference type="SMART" id="SM00149">
    <property type="entry name" value="PLCYc"/>
    <property type="match status" value="1"/>
</dbReference>
<comment type="caution">
    <text evidence="4">The sequence shown here is derived from an EMBL/GenBank/DDBJ whole genome shotgun (WGS) entry which is preliminary data.</text>
</comment>
<dbReference type="PANTHER" id="PTHR10336">
    <property type="entry name" value="PHOSPHOINOSITIDE-SPECIFIC PHOSPHOLIPASE C FAMILY PROTEIN"/>
    <property type="match status" value="1"/>
</dbReference>
<keyword evidence="1" id="KW-0442">Lipid degradation</keyword>
<dbReference type="Pfam" id="PF00387">
    <property type="entry name" value="PI-PLC-Y"/>
    <property type="match status" value="1"/>
</dbReference>
<dbReference type="SUPFAM" id="SSF51695">
    <property type="entry name" value="PLC-like phosphodiesterases"/>
    <property type="match status" value="1"/>
</dbReference>
<dbReference type="Gene3D" id="2.60.40.150">
    <property type="entry name" value="C2 domain"/>
    <property type="match status" value="1"/>
</dbReference>
<keyword evidence="2" id="KW-0812">Transmembrane</keyword>
<dbReference type="InterPro" id="IPR001711">
    <property type="entry name" value="PLipase_C_Pinositol-sp_Y"/>
</dbReference>
<dbReference type="GO" id="GO:0048015">
    <property type="term" value="P:phosphatidylinositol-mediated signaling"/>
    <property type="evidence" value="ECO:0007669"/>
    <property type="project" value="TreeGrafter"/>
</dbReference>